<name>A0A4R2HAQ0_9SPHI</name>
<organism evidence="3 4">
    <name type="scientific">Pedobacter psychrotolerans</name>
    <dbReference type="NCBI Taxonomy" id="1843235"/>
    <lineage>
        <taxon>Bacteria</taxon>
        <taxon>Pseudomonadati</taxon>
        <taxon>Bacteroidota</taxon>
        <taxon>Sphingobacteriia</taxon>
        <taxon>Sphingobacteriales</taxon>
        <taxon>Sphingobacteriaceae</taxon>
        <taxon>Pedobacter</taxon>
    </lineage>
</organism>
<evidence type="ECO:0000313" key="3">
    <source>
        <dbReference type="EMBL" id="TCO23885.1"/>
    </source>
</evidence>
<proteinExistence type="predicted"/>
<keyword evidence="3" id="KW-0808">Transferase</keyword>
<dbReference type="SUPFAM" id="SSF53448">
    <property type="entry name" value="Nucleotide-diphospho-sugar transferases"/>
    <property type="match status" value="1"/>
</dbReference>
<dbReference type="AlphaFoldDB" id="A0A4R2HAQ0"/>
<dbReference type="EMBL" id="SLWO01000005">
    <property type="protein sequence ID" value="TCO23885.1"/>
    <property type="molecule type" value="Genomic_DNA"/>
</dbReference>
<evidence type="ECO:0000313" key="5">
    <source>
        <dbReference type="Proteomes" id="UP000622648"/>
    </source>
</evidence>
<dbReference type="RefSeq" id="WP_165877937.1">
    <property type="nucleotide sequence ID" value="NZ_BMJO01000005.1"/>
</dbReference>
<dbReference type="Pfam" id="PF13712">
    <property type="entry name" value="Glyco_tranf_2_5"/>
    <property type="match status" value="1"/>
</dbReference>
<reference evidence="5" key="2">
    <citation type="journal article" date="2019" name="Int. J. Syst. Evol. Microbiol.">
        <title>The Global Catalogue of Microorganisms (GCM) 10K type strain sequencing project: providing services to taxonomists for standard genome sequencing and annotation.</title>
        <authorList>
            <consortium name="The Broad Institute Genomics Platform"/>
            <consortium name="The Broad Institute Genome Sequencing Center for Infectious Disease"/>
            <person name="Wu L."/>
            <person name="Ma J."/>
        </authorList>
    </citation>
    <scope>NUCLEOTIDE SEQUENCE [LARGE SCALE GENOMIC DNA]</scope>
    <source>
        <strain evidence="5">CGMCC 1.15644</strain>
    </source>
</reference>
<gene>
    <name evidence="3" type="ORF">EV200_105359</name>
    <name evidence="2" type="ORF">GCM10011413_32180</name>
</gene>
<reference evidence="3 4" key="3">
    <citation type="submission" date="2019-03" db="EMBL/GenBank/DDBJ databases">
        <title>Genomic Encyclopedia of Type Strains, Phase IV (KMG-IV): sequencing the most valuable type-strain genomes for metagenomic binning, comparative biology and taxonomic classification.</title>
        <authorList>
            <person name="Goeker M."/>
        </authorList>
    </citation>
    <scope>NUCLEOTIDE SEQUENCE [LARGE SCALE GENOMIC DNA]</scope>
    <source>
        <strain evidence="3 4">DSM 103236</strain>
    </source>
</reference>
<evidence type="ECO:0000313" key="2">
    <source>
        <dbReference type="EMBL" id="GGE63326.1"/>
    </source>
</evidence>
<dbReference type="Gene3D" id="3.90.550.10">
    <property type="entry name" value="Spore Coat Polysaccharide Biosynthesis Protein SpsA, Chain A"/>
    <property type="match status" value="1"/>
</dbReference>
<keyword evidence="5" id="KW-1185">Reference proteome</keyword>
<dbReference type="InterPro" id="IPR059123">
    <property type="entry name" value="StrF_dom"/>
</dbReference>
<reference evidence="2" key="4">
    <citation type="submission" date="2024-05" db="EMBL/GenBank/DDBJ databases">
        <authorList>
            <person name="Sun Q."/>
            <person name="Zhou Y."/>
        </authorList>
    </citation>
    <scope>NUCLEOTIDE SEQUENCE</scope>
    <source>
        <strain evidence="2">CGMCC 1.15644</strain>
    </source>
</reference>
<evidence type="ECO:0000259" key="1">
    <source>
        <dbReference type="Pfam" id="PF13712"/>
    </source>
</evidence>
<dbReference type="InterPro" id="IPR029044">
    <property type="entry name" value="Nucleotide-diphossugar_trans"/>
</dbReference>
<dbReference type="EMBL" id="BMJO01000005">
    <property type="protein sequence ID" value="GGE63326.1"/>
    <property type="molecule type" value="Genomic_DNA"/>
</dbReference>
<accession>A0A4R2HAQ0</accession>
<dbReference type="GO" id="GO:0016740">
    <property type="term" value="F:transferase activity"/>
    <property type="evidence" value="ECO:0007669"/>
    <property type="project" value="UniProtKB-KW"/>
</dbReference>
<protein>
    <submittedName>
        <fullName evidence="3">Glycosyl transferase family 2</fullName>
    </submittedName>
</protein>
<feature type="domain" description="Streptomycin biosynthesis protein StrF" evidence="1">
    <location>
        <begin position="17"/>
        <end position="188"/>
    </location>
</feature>
<dbReference type="Proteomes" id="UP000622648">
    <property type="component" value="Unassembled WGS sequence"/>
</dbReference>
<sequence>MISIIIASTSTELLARAEDNIRATVGVPFEIISFDNSEGRNGLCEVYNRGAMKAKFDIFCFMHEDIKIHTTDWGKTVSDIFLDNKKLGLIGVAGSQYKSLSPSGWHCYDIDALEVMYYNIIQNYKYEQRQTTKDYSNETGTKLAKVVCIDGVWMCCTREALQNYAFDEKLLKGFHGYDLDFSLGINQTHGVAVTFEVLIEHFSEGRFNKDWLREILKIHAKWSKYLPINLTNLEDEKLKSGELKAFKNIFRRMCREEFKSIEMFQVIQASKASKLVTIDFYLTLIAKATKYALKRFAIS</sequence>
<evidence type="ECO:0000313" key="4">
    <source>
        <dbReference type="Proteomes" id="UP000295684"/>
    </source>
</evidence>
<reference evidence="2" key="1">
    <citation type="journal article" date="2014" name="Int. J. Syst. Evol. Microbiol.">
        <title>Complete genome of a new Firmicutes species belonging to the dominant human colonic microbiota ('Ruminococcus bicirculans') reveals two chromosomes and a selective capacity to utilize plant glucans.</title>
        <authorList>
            <consortium name="NISC Comparative Sequencing Program"/>
            <person name="Wegmann U."/>
            <person name="Louis P."/>
            <person name="Goesmann A."/>
            <person name="Henrissat B."/>
            <person name="Duncan S.H."/>
            <person name="Flint H.J."/>
        </authorList>
    </citation>
    <scope>NUCLEOTIDE SEQUENCE</scope>
    <source>
        <strain evidence="2">CGMCC 1.15644</strain>
    </source>
</reference>
<dbReference type="Proteomes" id="UP000295684">
    <property type="component" value="Unassembled WGS sequence"/>
</dbReference>
<comment type="caution">
    <text evidence="3">The sequence shown here is derived from an EMBL/GenBank/DDBJ whole genome shotgun (WGS) entry which is preliminary data.</text>
</comment>